<dbReference type="Pfam" id="PF01510">
    <property type="entry name" value="Amidase_2"/>
    <property type="match status" value="1"/>
</dbReference>
<dbReference type="PANTHER" id="PTHR48104">
    <property type="entry name" value="METACASPASE-4"/>
    <property type="match status" value="1"/>
</dbReference>
<dbReference type="PANTHER" id="PTHR48104:SF30">
    <property type="entry name" value="METACASPASE-1"/>
    <property type="match status" value="1"/>
</dbReference>
<dbReference type="CDD" id="cd06583">
    <property type="entry name" value="PGRP"/>
    <property type="match status" value="1"/>
</dbReference>
<dbReference type="RefSeq" id="WP_226183555.1">
    <property type="nucleotide sequence ID" value="NZ_JAJADQ010000002.1"/>
</dbReference>
<reference evidence="3" key="1">
    <citation type="submission" date="2021-10" db="EMBL/GenBank/DDBJ databases">
        <authorList>
            <person name="Dean J.D."/>
            <person name="Kim M.K."/>
            <person name="Newey C.N."/>
            <person name="Stoker T.S."/>
            <person name="Thompson D.W."/>
            <person name="Grose J.H."/>
        </authorList>
    </citation>
    <scope>NUCLEOTIDE SEQUENCE</scope>
    <source>
        <strain evidence="3">BT635</strain>
    </source>
</reference>
<gene>
    <name evidence="3" type="ORF">LGH70_05755</name>
</gene>
<evidence type="ECO:0000259" key="2">
    <source>
        <dbReference type="SMART" id="SM00701"/>
    </source>
</evidence>
<feature type="region of interest" description="Disordered" evidence="1">
    <location>
        <begin position="642"/>
        <end position="692"/>
    </location>
</feature>
<dbReference type="Pfam" id="PF00656">
    <property type="entry name" value="Peptidase_C14"/>
    <property type="match status" value="1"/>
</dbReference>
<accession>A0ABS8AB06</accession>
<organism evidence="3 4">
    <name type="scientific">Hymenobacter nitidus</name>
    <dbReference type="NCBI Taxonomy" id="2880929"/>
    <lineage>
        <taxon>Bacteria</taxon>
        <taxon>Pseudomonadati</taxon>
        <taxon>Bacteroidota</taxon>
        <taxon>Cytophagia</taxon>
        <taxon>Cytophagales</taxon>
        <taxon>Hymenobacteraceae</taxon>
        <taxon>Hymenobacter</taxon>
    </lineage>
</organism>
<dbReference type="InterPro" id="IPR002502">
    <property type="entry name" value="Amidase_domain"/>
</dbReference>
<dbReference type="Gene3D" id="3.40.50.1460">
    <property type="match status" value="1"/>
</dbReference>
<dbReference type="EMBL" id="JAJADQ010000002">
    <property type="protein sequence ID" value="MCB2377076.1"/>
    <property type="molecule type" value="Genomic_DNA"/>
</dbReference>
<sequence length="975" mass="107095">MAGRFKKLTLDEFAALVDRFPFTRRINAVHMHHTWRPNHSQYRGEASIEAMWRFHTQTNGWSDIAQHVTIGPDGSIWTGRNWNQAPASASGHNGNGQLGPFMFEMVGDFDKGKDPFGGRQREAALHVVAHILRRFNLGAKALHFHREMSTKTCPGSGIDYDKTVADVKTILARLGTHALPAPAAVDGTSEGLLALLQSHSAPAAAREAMSFTAQESEPAEEQMNPQEVAMLTQATGARGVFGPAPFPPETVELFRRHVINLDQGAFSENGEFSTRAADVEALFDAKLERALREAQEAHRPLQVLFYAHGGLVAERTGLDSAARYIPWWVQNHVYPIYFVWETGLAGTLGALLRGQRRRGATRDLADLTDQVVEKAVRAPGRPIWKNMKDSAEWAAAPDGGADFAARQLLGFCQRHATELANGNIQLHAVGHSAGSIFHAHFLPLAWQLGVPAFRSLHLLAPAIRVDEFKRRLMPHVGNNIKQLTFYTMEDRLERDDTCGGIYRKSLLYLLHHALESERDTPILGLDMSLRNDAELRRLLGLEGQPNPAVQIIWSQTTEPSRRSSSTSTTHGGFDDDAATMESVARRVLNQDDIVGFPRSRSAQAPADPWQEPIALPPALLLLAQEQLAQQQTTGAIDAAGSFGHAAGPGGHAPAAGNGSAQPMAAGTSNGHHKADKNSKQSNGKLNTSEKTAAAPRRRALCIGIDNYPDAPLNGCVADARSWESWLADVEFETQLLVNSQATRDTILDRLTELITSSEAGDIVVLQYAGHGTQIEDRDADEQADGNPHDTLDEALCAYDYADGGLILDDDLRALFEQIPAGVNVTCFMDCCHSESNTRKPPMLGAKPDKEARRRYMRLPEKAQTTFLQRHPRPARRATRSAPGAGGQKEFLRAINFTACKAVEFAYEVDGHGLFTSKVLPLLQEQSALECTHRQFMQQVNDAFVGIPYEQHPTIDCTDEAQDFLLLQSLRQPQAL</sequence>
<evidence type="ECO:0000313" key="3">
    <source>
        <dbReference type="EMBL" id="MCB2377076.1"/>
    </source>
</evidence>
<name>A0ABS8AB06_9BACT</name>
<dbReference type="InterPro" id="IPR029030">
    <property type="entry name" value="Caspase-like_dom_sf"/>
</dbReference>
<dbReference type="SMART" id="SM00701">
    <property type="entry name" value="PGRP"/>
    <property type="match status" value="1"/>
</dbReference>
<dbReference type="SUPFAM" id="SSF52129">
    <property type="entry name" value="Caspase-like"/>
    <property type="match status" value="1"/>
</dbReference>
<evidence type="ECO:0000256" key="1">
    <source>
        <dbReference type="SAM" id="MobiDB-lite"/>
    </source>
</evidence>
<feature type="region of interest" description="Disordered" evidence="1">
    <location>
        <begin position="555"/>
        <end position="576"/>
    </location>
</feature>
<dbReference type="InterPro" id="IPR011600">
    <property type="entry name" value="Pept_C14_caspase"/>
</dbReference>
<dbReference type="SUPFAM" id="SSF55846">
    <property type="entry name" value="N-acetylmuramoyl-L-alanine amidase-like"/>
    <property type="match status" value="1"/>
</dbReference>
<evidence type="ECO:0000313" key="4">
    <source>
        <dbReference type="Proteomes" id="UP001165297"/>
    </source>
</evidence>
<dbReference type="InterPro" id="IPR036505">
    <property type="entry name" value="Amidase/PGRP_sf"/>
</dbReference>
<feature type="compositionally biased region" description="Polar residues" evidence="1">
    <location>
        <begin position="679"/>
        <end position="690"/>
    </location>
</feature>
<keyword evidence="4" id="KW-1185">Reference proteome</keyword>
<comment type="caution">
    <text evidence="3">The sequence shown here is derived from an EMBL/GenBank/DDBJ whole genome shotgun (WGS) entry which is preliminary data.</text>
</comment>
<feature type="compositionally biased region" description="Low complexity" evidence="1">
    <location>
        <begin position="642"/>
        <end position="660"/>
    </location>
</feature>
<dbReference type="InterPro" id="IPR050452">
    <property type="entry name" value="Metacaspase"/>
</dbReference>
<proteinExistence type="predicted"/>
<feature type="domain" description="Peptidoglycan recognition protein family" evidence="2">
    <location>
        <begin position="8"/>
        <end position="149"/>
    </location>
</feature>
<protein>
    <submittedName>
        <fullName evidence="3">Caspase family protein</fullName>
    </submittedName>
</protein>
<dbReference type="InterPro" id="IPR006619">
    <property type="entry name" value="PGRP_domain_met/bac"/>
</dbReference>
<feature type="compositionally biased region" description="Low complexity" evidence="1">
    <location>
        <begin position="556"/>
        <end position="569"/>
    </location>
</feature>
<dbReference type="Proteomes" id="UP001165297">
    <property type="component" value="Unassembled WGS sequence"/>
</dbReference>
<dbReference type="Gene3D" id="3.40.80.10">
    <property type="entry name" value="Peptidoglycan recognition protein-like"/>
    <property type="match status" value="1"/>
</dbReference>